<name>A0ABW9IZE1_STRGJ</name>
<comment type="caution">
    <text evidence="2">The sequence shown here is derived from an EMBL/GenBank/DDBJ whole genome shotgun (WGS) entry which is preliminary data.</text>
</comment>
<feature type="non-terminal residue" evidence="2">
    <location>
        <position position="69"/>
    </location>
</feature>
<evidence type="ECO:0000313" key="2">
    <source>
        <dbReference type="EMBL" id="MFM9653785.1"/>
    </source>
</evidence>
<keyword evidence="3" id="KW-1185">Reference proteome</keyword>
<sequence length="69" mass="7152">MADANCSHCQSHAPAGSTNTAPHAHREAHGHSHADAAAPAAGKVRDPVCGMWVDPVTAKHRHEQAGQTV</sequence>
<feature type="region of interest" description="Disordered" evidence="1">
    <location>
        <begin position="1"/>
        <end position="43"/>
    </location>
</feature>
<accession>A0ABW9IZE1</accession>
<evidence type="ECO:0000256" key="1">
    <source>
        <dbReference type="SAM" id="MobiDB-lite"/>
    </source>
</evidence>
<feature type="compositionally biased region" description="Basic and acidic residues" evidence="1">
    <location>
        <begin position="24"/>
        <end position="34"/>
    </location>
</feature>
<dbReference type="EMBL" id="JBJVNE010000371">
    <property type="protein sequence ID" value="MFM9653785.1"/>
    <property type="molecule type" value="Genomic_DNA"/>
</dbReference>
<organism evidence="2 3">
    <name type="scientific">Streptomyces galilaeus</name>
    <dbReference type="NCBI Taxonomy" id="33899"/>
    <lineage>
        <taxon>Bacteria</taxon>
        <taxon>Bacillati</taxon>
        <taxon>Actinomycetota</taxon>
        <taxon>Actinomycetes</taxon>
        <taxon>Kitasatosporales</taxon>
        <taxon>Streptomycetaceae</taxon>
        <taxon>Streptomyces</taxon>
    </lineage>
</organism>
<protein>
    <submittedName>
        <fullName evidence="2">Uncharacterized protein</fullName>
    </submittedName>
</protein>
<dbReference type="RefSeq" id="WP_409098019.1">
    <property type="nucleotide sequence ID" value="NZ_JBJVNE010000371.1"/>
</dbReference>
<reference evidence="2 3" key="1">
    <citation type="submission" date="2024-12" db="EMBL/GenBank/DDBJ databases">
        <title>Forecasting of Potato common scab and diversities of Pathogenic streptomyces spp. in china.</title>
        <authorList>
            <person name="Handique U."/>
            <person name="Wu J."/>
        </authorList>
    </citation>
    <scope>NUCLEOTIDE SEQUENCE [LARGE SCALE GENOMIC DNA]</scope>
    <source>
        <strain evidence="2 3">ZRIMU1585</strain>
    </source>
</reference>
<proteinExistence type="predicted"/>
<gene>
    <name evidence="2" type="ORF">ACKI1S_48230</name>
</gene>
<dbReference type="Proteomes" id="UP001631993">
    <property type="component" value="Unassembled WGS sequence"/>
</dbReference>
<evidence type="ECO:0000313" key="3">
    <source>
        <dbReference type="Proteomes" id="UP001631993"/>
    </source>
</evidence>